<keyword evidence="4" id="KW-1185">Reference proteome</keyword>
<reference evidence="3 4" key="1">
    <citation type="submission" date="2017-07" db="EMBL/GenBank/DDBJ databases">
        <title>Draft Genome Sequences of Select Purple Nonsulfur Bacteria.</title>
        <authorList>
            <person name="Lasarre B."/>
            <person name="Mckinlay J.B."/>
        </authorList>
    </citation>
    <scope>NUCLEOTIDE SEQUENCE [LARGE SCALE GENOMIC DNA]</scope>
    <source>
        <strain evidence="3 4">DSM 11907</strain>
    </source>
</reference>
<evidence type="ECO:0000256" key="2">
    <source>
        <dbReference type="SAM" id="SignalP"/>
    </source>
</evidence>
<evidence type="ECO:0000313" key="4">
    <source>
        <dbReference type="Proteomes" id="UP000248863"/>
    </source>
</evidence>
<organism evidence="3 4">
    <name type="scientific">Rhodoplanes elegans</name>
    <dbReference type="NCBI Taxonomy" id="29408"/>
    <lineage>
        <taxon>Bacteria</taxon>
        <taxon>Pseudomonadati</taxon>
        <taxon>Pseudomonadota</taxon>
        <taxon>Alphaproteobacteria</taxon>
        <taxon>Hyphomicrobiales</taxon>
        <taxon>Nitrobacteraceae</taxon>
        <taxon>Rhodoplanes</taxon>
    </lineage>
</organism>
<feature type="chain" id="PRO_5016431177" description="Outer membrane protein beta-barrel domain-containing protein" evidence="2">
    <location>
        <begin position="20"/>
        <end position="104"/>
    </location>
</feature>
<sequence>MVAAVLGLALPAGAGAVLAQPSQPDFSVLATTPGTVTERAAPGSRAAATAQKRRLHLEGLGVGYDVDDRVTLKGGYRAGGRPDSGGSGGGSGVYLGLSRSLGRK</sequence>
<dbReference type="AlphaFoldDB" id="A0A327JTX2"/>
<dbReference type="Proteomes" id="UP000248863">
    <property type="component" value="Unassembled WGS sequence"/>
</dbReference>
<feature type="signal peptide" evidence="2">
    <location>
        <begin position="1"/>
        <end position="19"/>
    </location>
</feature>
<evidence type="ECO:0000313" key="3">
    <source>
        <dbReference type="EMBL" id="RAI28924.1"/>
    </source>
</evidence>
<accession>A0A327JTX2</accession>
<evidence type="ECO:0008006" key="5">
    <source>
        <dbReference type="Google" id="ProtNLM"/>
    </source>
</evidence>
<feature type="compositionally biased region" description="Low complexity" evidence="1">
    <location>
        <begin position="94"/>
        <end position="104"/>
    </location>
</feature>
<protein>
    <recommendedName>
        <fullName evidence="5">Outer membrane protein beta-barrel domain-containing protein</fullName>
    </recommendedName>
</protein>
<feature type="region of interest" description="Disordered" evidence="1">
    <location>
        <begin position="75"/>
        <end position="104"/>
    </location>
</feature>
<dbReference type="EMBL" id="NPEU01000718">
    <property type="protein sequence ID" value="RAI28924.1"/>
    <property type="molecule type" value="Genomic_DNA"/>
</dbReference>
<gene>
    <name evidence="3" type="ORF">CH338_28930</name>
</gene>
<proteinExistence type="predicted"/>
<name>A0A327JTX2_9BRAD</name>
<keyword evidence="2" id="KW-0732">Signal</keyword>
<feature type="compositionally biased region" description="Gly residues" evidence="1">
    <location>
        <begin position="76"/>
        <end position="93"/>
    </location>
</feature>
<comment type="caution">
    <text evidence="3">The sequence shown here is derived from an EMBL/GenBank/DDBJ whole genome shotgun (WGS) entry which is preliminary data.</text>
</comment>
<evidence type="ECO:0000256" key="1">
    <source>
        <dbReference type="SAM" id="MobiDB-lite"/>
    </source>
</evidence>